<comment type="subcellular location">
    <subcellularLocation>
        <location evidence="1">Cell membrane</location>
        <topology evidence="1">Multi-pass membrane protein</topology>
    </subcellularLocation>
</comment>
<feature type="domain" description="ABC transporter" evidence="10">
    <location>
        <begin position="365"/>
        <end position="587"/>
    </location>
</feature>
<gene>
    <name evidence="12" type="ORF">ACFPN2_32115</name>
</gene>
<keyword evidence="6 9" id="KW-1133">Transmembrane helix</keyword>
<dbReference type="Gene3D" id="1.20.1560.10">
    <property type="entry name" value="ABC transporter type 1, transmembrane domain"/>
    <property type="match status" value="1"/>
</dbReference>
<dbReference type="Proteomes" id="UP001595904">
    <property type="component" value="Unassembled WGS sequence"/>
</dbReference>
<evidence type="ECO:0000256" key="6">
    <source>
        <dbReference type="ARBA" id="ARBA00022989"/>
    </source>
</evidence>
<evidence type="ECO:0000256" key="4">
    <source>
        <dbReference type="ARBA" id="ARBA00022741"/>
    </source>
</evidence>
<dbReference type="PROSITE" id="PS50893">
    <property type="entry name" value="ABC_TRANSPORTER_2"/>
    <property type="match status" value="1"/>
</dbReference>
<dbReference type="InterPro" id="IPR017871">
    <property type="entry name" value="ABC_transporter-like_CS"/>
</dbReference>
<organism evidence="12 13">
    <name type="scientific">Steroidobacter flavus</name>
    <dbReference type="NCBI Taxonomy" id="1842136"/>
    <lineage>
        <taxon>Bacteria</taxon>
        <taxon>Pseudomonadati</taxon>
        <taxon>Pseudomonadota</taxon>
        <taxon>Gammaproteobacteria</taxon>
        <taxon>Steroidobacterales</taxon>
        <taxon>Steroidobacteraceae</taxon>
        <taxon>Steroidobacter</taxon>
    </lineage>
</organism>
<feature type="region of interest" description="Disordered" evidence="8">
    <location>
        <begin position="585"/>
        <end position="605"/>
    </location>
</feature>
<feature type="transmembrane region" description="Helical" evidence="9">
    <location>
        <begin position="83"/>
        <end position="104"/>
    </location>
</feature>
<keyword evidence="3 9" id="KW-0812">Transmembrane</keyword>
<feature type="transmembrane region" description="Helical" evidence="9">
    <location>
        <begin position="271"/>
        <end position="292"/>
    </location>
</feature>
<dbReference type="InterPro" id="IPR011527">
    <property type="entry name" value="ABC1_TM_dom"/>
</dbReference>
<dbReference type="PANTHER" id="PTHR11384">
    <property type="entry name" value="ATP-BINDING CASSETTE, SUB-FAMILY D MEMBER"/>
    <property type="match status" value="1"/>
</dbReference>
<sequence>MTDARSIQVDPRDYRLDGRLARRIWRLAKPYWSDPKHWKSWALMAFGILIGPAWAYYNFWAAQVGAEQANALVSKNPEEWHRIFWLLFLLGIGRWLYGVILGLLNTLMQMQWYRWMTQWIVKRYLAHKTYYDIAMRDDIDNPDERIQDNVLPFIDAVLSFPTKVLGTILGLTTNVVLLSQVNSRMTTFVVVYSSISMVVQTAVYWPLIRKNFDAVAAAADFRFGLLRVRDNAETIAFFRGENMEESQVSDRLDRVIRNKMNIYYYNLKTGFITQFIGSVWTIAPLFMIYPLYFGGKIEYGTIALAMTAADGLRSALLSLDDYIPFFAGIAPKTVRLAQIVERFDAMDAQIARHSEQITIKRGDSIELDNVSFQTPGGEQQLAQKVSLTLKPGESMIIVGQTGVGKSSMLRSMAGLWVRGTGTMTMPPEDDTMFVPQKPYMMLGNLRAQLLYPHGRSDMTDDELQAVLEKVCLPNLIEKSGGLDADRDWSKVLSLGEQQRVSFARILISKPKYVFLDESTSAVDIPTEARLYKALIETGATFVSVGHRETILRFHDRALRLLVGGGWEIIDSRTIEPTLVQPLGASRVASEPVSPTDSGVSATNCG</sequence>
<keyword evidence="5 12" id="KW-0067">ATP-binding</keyword>
<dbReference type="SUPFAM" id="SSF52540">
    <property type="entry name" value="P-loop containing nucleoside triphosphate hydrolases"/>
    <property type="match status" value="1"/>
</dbReference>
<feature type="compositionally biased region" description="Polar residues" evidence="8">
    <location>
        <begin position="592"/>
        <end position="605"/>
    </location>
</feature>
<dbReference type="Pfam" id="PF00005">
    <property type="entry name" value="ABC_tran"/>
    <property type="match status" value="1"/>
</dbReference>
<dbReference type="PROSITE" id="PS00211">
    <property type="entry name" value="ABC_TRANSPORTER_1"/>
    <property type="match status" value="1"/>
</dbReference>
<dbReference type="InterPro" id="IPR003593">
    <property type="entry name" value="AAA+_ATPase"/>
</dbReference>
<dbReference type="InterPro" id="IPR050835">
    <property type="entry name" value="ABC_transporter_sub-D"/>
</dbReference>
<dbReference type="GO" id="GO:0005524">
    <property type="term" value="F:ATP binding"/>
    <property type="evidence" value="ECO:0007669"/>
    <property type="project" value="UniProtKB-KW"/>
</dbReference>
<dbReference type="InterPro" id="IPR003439">
    <property type="entry name" value="ABC_transporter-like_ATP-bd"/>
</dbReference>
<dbReference type="PROSITE" id="PS50929">
    <property type="entry name" value="ABC_TM1F"/>
    <property type="match status" value="1"/>
</dbReference>
<dbReference type="CDD" id="cd03223">
    <property type="entry name" value="ABCD_peroxisomal_ALDP"/>
    <property type="match status" value="1"/>
</dbReference>
<protein>
    <submittedName>
        <fullName evidence="12">ABC transporter ATP-binding protein/permease</fullName>
    </submittedName>
</protein>
<evidence type="ECO:0000256" key="8">
    <source>
        <dbReference type="SAM" id="MobiDB-lite"/>
    </source>
</evidence>
<dbReference type="SUPFAM" id="SSF90123">
    <property type="entry name" value="ABC transporter transmembrane region"/>
    <property type="match status" value="1"/>
</dbReference>
<evidence type="ECO:0000256" key="1">
    <source>
        <dbReference type="ARBA" id="ARBA00004651"/>
    </source>
</evidence>
<evidence type="ECO:0000256" key="5">
    <source>
        <dbReference type="ARBA" id="ARBA00022840"/>
    </source>
</evidence>
<dbReference type="RefSeq" id="WP_380604370.1">
    <property type="nucleotide sequence ID" value="NZ_JBHSDU010000015.1"/>
</dbReference>
<dbReference type="Gene3D" id="3.40.50.300">
    <property type="entry name" value="P-loop containing nucleotide triphosphate hydrolases"/>
    <property type="match status" value="1"/>
</dbReference>
<evidence type="ECO:0000313" key="12">
    <source>
        <dbReference type="EMBL" id="MFC4313763.1"/>
    </source>
</evidence>
<evidence type="ECO:0000259" key="10">
    <source>
        <dbReference type="PROSITE" id="PS50893"/>
    </source>
</evidence>
<evidence type="ECO:0000256" key="7">
    <source>
        <dbReference type="ARBA" id="ARBA00023136"/>
    </source>
</evidence>
<comment type="caution">
    <text evidence="12">The sequence shown here is derived from an EMBL/GenBank/DDBJ whole genome shotgun (WGS) entry which is preliminary data.</text>
</comment>
<dbReference type="InterPro" id="IPR027417">
    <property type="entry name" value="P-loop_NTPase"/>
</dbReference>
<keyword evidence="7 9" id="KW-0472">Membrane</keyword>
<keyword evidence="4" id="KW-0547">Nucleotide-binding</keyword>
<evidence type="ECO:0000256" key="3">
    <source>
        <dbReference type="ARBA" id="ARBA00022692"/>
    </source>
</evidence>
<feature type="transmembrane region" description="Helical" evidence="9">
    <location>
        <begin position="41"/>
        <end position="63"/>
    </location>
</feature>
<feature type="transmembrane region" description="Helical" evidence="9">
    <location>
        <begin position="188"/>
        <end position="207"/>
    </location>
</feature>
<keyword evidence="2" id="KW-0813">Transport</keyword>
<dbReference type="SMART" id="SM00382">
    <property type="entry name" value="AAA"/>
    <property type="match status" value="1"/>
</dbReference>
<dbReference type="EMBL" id="JBHSDU010000015">
    <property type="protein sequence ID" value="MFC4313763.1"/>
    <property type="molecule type" value="Genomic_DNA"/>
</dbReference>
<proteinExistence type="predicted"/>
<feature type="domain" description="ABC transmembrane type-1" evidence="11">
    <location>
        <begin position="42"/>
        <end position="319"/>
    </location>
</feature>
<name>A0ABV8T4B7_9GAMM</name>
<dbReference type="InterPro" id="IPR036640">
    <property type="entry name" value="ABC1_TM_sf"/>
</dbReference>
<evidence type="ECO:0000256" key="2">
    <source>
        <dbReference type="ARBA" id="ARBA00022448"/>
    </source>
</evidence>
<reference evidence="13" key="1">
    <citation type="journal article" date="2019" name="Int. J. Syst. Evol. Microbiol.">
        <title>The Global Catalogue of Microorganisms (GCM) 10K type strain sequencing project: providing services to taxonomists for standard genome sequencing and annotation.</title>
        <authorList>
            <consortium name="The Broad Institute Genomics Platform"/>
            <consortium name="The Broad Institute Genome Sequencing Center for Infectious Disease"/>
            <person name="Wu L."/>
            <person name="Ma J."/>
        </authorList>
    </citation>
    <scope>NUCLEOTIDE SEQUENCE [LARGE SCALE GENOMIC DNA]</scope>
    <source>
        <strain evidence="13">CGMCC 1.10759</strain>
    </source>
</reference>
<evidence type="ECO:0000313" key="13">
    <source>
        <dbReference type="Proteomes" id="UP001595904"/>
    </source>
</evidence>
<dbReference type="Pfam" id="PF06472">
    <property type="entry name" value="ABC_membrane_2"/>
    <property type="match status" value="1"/>
</dbReference>
<evidence type="ECO:0000256" key="9">
    <source>
        <dbReference type="SAM" id="Phobius"/>
    </source>
</evidence>
<dbReference type="PANTHER" id="PTHR11384:SF59">
    <property type="entry name" value="LYSOSOMAL COBALAMIN TRANSPORTER ABCD4"/>
    <property type="match status" value="1"/>
</dbReference>
<evidence type="ECO:0000259" key="11">
    <source>
        <dbReference type="PROSITE" id="PS50929"/>
    </source>
</evidence>
<accession>A0ABV8T4B7</accession>
<keyword evidence="13" id="KW-1185">Reference proteome</keyword>